<dbReference type="Proteomes" id="UP001153292">
    <property type="component" value="Chromosome 3"/>
</dbReference>
<keyword evidence="3" id="KW-1185">Reference proteome</keyword>
<gene>
    <name evidence="2" type="ORF">CHILSU_LOCUS8260</name>
</gene>
<evidence type="ECO:0000313" key="3">
    <source>
        <dbReference type="Proteomes" id="UP001153292"/>
    </source>
</evidence>
<reference evidence="2" key="1">
    <citation type="submission" date="2021-12" db="EMBL/GenBank/DDBJ databases">
        <authorList>
            <person name="King R."/>
        </authorList>
    </citation>
    <scope>NUCLEOTIDE SEQUENCE</scope>
</reference>
<protein>
    <recommendedName>
        <fullName evidence="4">Zinc finger DNA binding protein</fullName>
    </recommendedName>
</protein>
<dbReference type="EMBL" id="OU963896">
    <property type="protein sequence ID" value="CAH0404911.1"/>
    <property type="molecule type" value="Genomic_DNA"/>
</dbReference>
<sequence length="318" mass="36391">MPNLMRSPTLNKSHSMVDTVVDKVAGTIPLLEELTHRTQRESKRRRVSDDQPDLMGSDLRKIIREELRIILSELQAQQNSRMDNLEQHITDIKNQNDNMKVSTTDIGTSIEFVTNKLGDIQTAISRLDAERKQIGIQISQIEEKCDSLQRLSRKTCIQIRNVPKQKGETKELLFNNIHKLSSTLGLTLNMSDLRDAYRVPSKHDHTTSIIVGEFSSTLIKSNILLAAKKFNSNAIKYKTQQLNSHHLGLEGPKVEIYLAEHLTPFTASRLFFLARDFGKTMGYDFCWTSNGLVYLQRKQDDPYILVKSEAQLQILRNK</sequence>
<organism evidence="2 3">
    <name type="scientific">Chilo suppressalis</name>
    <name type="common">Asiatic rice borer moth</name>
    <dbReference type="NCBI Taxonomy" id="168631"/>
    <lineage>
        <taxon>Eukaryota</taxon>
        <taxon>Metazoa</taxon>
        <taxon>Ecdysozoa</taxon>
        <taxon>Arthropoda</taxon>
        <taxon>Hexapoda</taxon>
        <taxon>Insecta</taxon>
        <taxon>Pterygota</taxon>
        <taxon>Neoptera</taxon>
        <taxon>Endopterygota</taxon>
        <taxon>Lepidoptera</taxon>
        <taxon>Glossata</taxon>
        <taxon>Ditrysia</taxon>
        <taxon>Pyraloidea</taxon>
        <taxon>Crambidae</taxon>
        <taxon>Crambinae</taxon>
        <taxon>Chilo</taxon>
    </lineage>
</organism>
<evidence type="ECO:0000313" key="2">
    <source>
        <dbReference type="EMBL" id="CAH0404911.1"/>
    </source>
</evidence>
<accession>A0ABN8B6A2</accession>
<feature type="coiled-coil region" evidence="1">
    <location>
        <begin position="75"/>
        <end position="144"/>
    </location>
</feature>
<proteinExistence type="predicted"/>
<evidence type="ECO:0000256" key="1">
    <source>
        <dbReference type="SAM" id="Coils"/>
    </source>
</evidence>
<keyword evidence="1" id="KW-0175">Coiled coil</keyword>
<evidence type="ECO:0008006" key="4">
    <source>
        <dbReference type="Google" id="ProtNLM"/>
    </source>
</evidence>
<name>A0ABN8B6A2_CHISP</name>